<keyword evidence="2 4" id="KW-0378">Hydrolase</keyword>
<name>A0A9D2A617_9BACE</name>
<dbReference type="PANTHER" id="PTHR43817:SF1">
    <property type="entry name" value="HYDROLASE, FAMILY 43, PUTATIVE (AFU_ORTHOLOGUE AFUA_3G01660)-RELATED"/>
    <property type="match status" value="1"/>
</dbReference>
<organism evidence="4 5">
    <name type="scientific">Candidatus Bacteroides merdipullorum</name>
    <dbReference type="NCBI Taxonomy" id="2838474"/>
    <lineage>
        <taxon>Bacteria</taxon>
        <taxon>Pseudomonadati</taxon>
        <taxon>Bacteroidota</taxon>
        <taxon>Bacteroidia</taxon>
        <taxon>Bacteroidales</taxon>
        <taxon>Bacteroidaceae</taxon>
        <taxon>Bacteroides</taxon>
    </lineage>
</organism>
<reference evidence="4" key="1">
    <citation type="journal article" date="2021" name="PeerJ">
        <title>Extensive microbial diversity within the chicken gut microbiome revealed by metagenomics and culture.</title>
        <authorList>
            <person name="Gilroy R."/>
            <person name="Ravi A."/>
            <person name="Getino M."/>
            <person name="Pursley I."/>
            <person name="Horton D.L."/>
            <person name="Alikhan N.F."/>
            <person name="Baker D."/>
            <person name="Gharbi K."/>
            <person name="Hall N."/>
            <person name="Watson M."/>
            <person name="Adriaenssens E.M."/>
            <person name="Foster-Nyarko E."/>
            <person name="Jarju S."/>
            <person name="Secka A."/>
            <person name="Antonio M."/>
            <person name="Oren A."/>
            <person name="Chaudhuri R.R."/>
            <person name="La Ragione R."/>
            <person name="Hildebrand F."/>
            <person name="Pallen M.J."/>
        </authorList>
    </citation>
    <scope>NUCLEOTIDE SEQUENCE</scope>
    <source>
        <strain evidence="4">ChiHjej12B11-24981</strain>
    </source>
</reference>
<keyword evidence="1 3" id="KW-0732">Signal</keyword>
<dbReference type="Proteomes" id="UP000824023">
    <property type="component" value="Unassembled WGS sequence"/>
</dbReference>
<sequence length="1055" mass="117072">MLLKVKRILCGALLLGLAASCAPSASTDMEAGFKNPPADIQTSVYWYWVSGYISEEGVVKDLQAMKRAGINRAFIGCIGESSVQAPYPQVAFGSEEWWRILHTALKTATDLGIEIGIFNTPGWSQSGGPWIKPEQAMRYLTSVSQEVAGGRHVELLLEKPSDDFQDVKVLAFPAGEALPALSSGPVSFPASSKRPYAVDFTAPEGFTLRTVKVTPSHDGILANARLLADNGDGYQPVTEFGIARINPALIVGFAPYAPVVVTVPDTPARRFRLEFGDAVAGKTLENIELLSAPLLESYPEKTLAKMFQAPLPYWHEYQWREQPPLSDPSLAIPAAQVTDISDCLQGDTLRWDAPAGRWIVMRTGMRPTGVTNAPADPEATGLEVDKMSREHVKAHFDAFMGEICRRIPEADRQCWKVVVQDSYETGGQNFTDDFLDSFKQHYGYDPLPFLPVYEGYVVESRDRSDRFLWDMRRLVANRVAYDYVGGLRDVCHEHGLHTWLENYGHWGFPAEFLQYGGQSDEIGGEFWSFGDLGNIENRAASSCGHIYGKTRISAESFTSGGRPFECYPAQMKARGDRFFAEGINNTLLHLYISQPSDERVPGVNAWFGSEFNRMNTWFTQMDLFTTYLKRVNYMLQQGLNVADVAYFIGEDTPKMTGLAEPALPEGYQFDYINAEVIQRDLSVEDGLLTLPHGTKYRLLVLPPLKTMRPELLEKLATLLRDGAVVLGTPPDRSPSGQDYPNADKRVQSLSAELWKDWDGQTKKAIPVGKGYLLCGMDMQEALDFIHCTPDCALPQGAPVVYGHRTMPGAEVYFLANQSGEAVDVSPVFRVNGRQPELWNPMDGSIRPLPSYAEKGDSCTEVPLRFCPGESAFIVFRKPSEATGGEASVDINFPRPYTLVQLDGDWGIHFRDSLRAPAPATLTSQLFDLTTSSNDTIRYYSGTIDYETTFELPQKPAGRLYLNLNHVGVMAKVKVNGRYAGGVWTAPYQVEVTDLAVAGKNRVEVEVVTTWQNRLIGDSRLPEQERTTWAARNTWTPQDALQPSGLMGPVRLEAIK</sequence>
<comment type="caution">
    <text evidence="4">The sequence shown here is derived from an EMBL/GenBank/DDBJ whole genome shotgun (WGS) entry which is preliminary data.</text>
</comment>
<feature type="chain" id="PRO_5039060206" evidence="3">
    <location>
        <begin position="26"/>
        <end position="1055"/>
    </location>
</feature>
<dbReference type="EMBL" id="DXCK01000094">
    <property type="protein sequence ID" value="HIZ01964.1"/>
    <property type="molecule type" value="Genomic_DNA"/>
</dbReference>
<protein>
    <submittedName>
        <fullName evidence="4">Glycoside hydrolase family 2</fullName>
    </submittedName>
</protein>
<dbReference type="Gene3D" id="2.60.120.260">
    <property type="entry name" value="Galactose-binding domain-like"/>
    <property type="match status" value="1"/>
</dbReference>
<accession>A0A9D2A617</accession>
<gene>
    <name evidence="4" type="ORF">H9819_06910</name>
</gene>
<evidence type="ECO:0000256" key="3">
    <source>
        <dbReference type="SAM" id="SignalP"/>
    </source>
</evidence>
<dbReference type="PANTHER" id="PTHR43817">
    <property type="entry name" value="GLYCOSYL HYDROLASE"/>
    <property type="match status" value="1"/>
</dbReference>
<evidence type="ECO:0000313" key="5">
    <source>
        <dbReference type="Proteomes" id="UP000824023"/>
    </source>
</evidence>
<dbReference type="CDD" id="cd03143">
    <property type="entry name" value="A4_beta-galactosidase_middle_domain"/>
    <property type="match status" value="1"/>
</dbReference>
<dbReference type="GO" id="GO:0016787">
    <property type="term" value="F:hydrolase activity"/>
    <property type="evidence" value="ECO:0007669"/>
    <property type="project" value="UniProtKB-KW"/>
</dbReference>
<dbReference type="AlphaFoldDB" id="A0A9D2A617"/>
<evidence type="ECO:0000256" key="2">
    <source>
        <dbReference type="ARBA" id="ARBA00022801"/>
    </source>
</evidence>
<reference evidence="4" key="2">
    <citation type="submission" date="2021-04" db="EMBL/GenBank/DDBJ databases">
        <authorList>
            <person name="Gilroy R."/>
        </authorList>
    </citation>
    <scope>NUCLEOTIDE SEQUENCE</scope>
    <source>
        <strain evidence="4">ChiHjej12B11-24981</strain>
    </source>
</reference>
<dbReference type="PROSITE" id="PS51257">
    <property type="entry name" value="PROKAR_LIPOPROTEIN"/>
    <property type="match status" value="1"/>
</dbReference>
<proteinExistence type="predicted"/>
<evidence type="ECO:0000256" key="1">
    <source>
        <dbReference type="ARBA" id="ARBA00022729"/>
    </source>
</evidence>
<dbReference type="Pfam" id="PF17132">
    <property type="entry name" value="Glyco_hydro_106"/>
    <property type="match status" value="1"/>
</dbReference>
<evidence type="ECO:0000313" key="4">
    <source>
        <dbReference type="EMBL" id="HIZ01964.1"/>
    </source>
</evidence>
<feature type="signal peptide" evidence="3">
    <location>
        <begin position="1"/>
        <end position="25"/>
    </location>
</feature>
<dbReference type="NCBIfam" id="NF045579">
    <property type="entry name" value="rhamnoside_JR"/>
    <property type="match status" value="1"/>
</dbReference>
<dbReference type="InterPro" id="IPR008979">
    <property type="entry name" value="Galactose-bd-like_sf"/>
</dbReference>
<dbReference type="SUPFAM" id="SSF49785">
    <property type="entry name" value="Galactose-binding domain-like"/>
    <property type="match status" value="1"/>
</dbReference>